<evidence type="ECO:0000256" key="3">
    <source>
        <dbReference type="ARBA" id="ARBA00012744"/>
    </source>
</evidence>
<dbReference type="EC" id="3.2.1.21" evidence="3"/>
<organism evidence="12 13">
    <name type="scientific">Roseiterribacter gracilis</name>
    <dbReference type="NCBI Taxonomy" id="2812848"/>
    <lineage>
        <taxon>Bacteria</taxon>
        <taxon>Pseudomonadati</taxon>
        <taxon>Pseudomonadota</taxon>
        <taxon>Alphaproteobacteria</taxon>
        <taxon>Rhodospirillales</taxon>
        <taxon>Roseiterribacteraceae</taxon>
        <taxon>Roseiterribacter</taxon>
    </lineage>
</organism>
<evidence type="ECO:0000256" key="9">
    <source>
        <dbReference type="ARBA" id="ARBA00032594"/>
    </source>
</evidence>
<dbReference type="GO" id="GO:0008422">
    <property type="term" value="F:beta-glucosidase activity"/>
    <property type="evidence" value="ECO:0007669"/>
    <property type="project" value="UniProtKB-EC"/>
</dbReference>
<keyword evidence="4 10" id="KW-0732">Signal</keyword>
<evidence type="ECO:0000256" key="8">
    <source>
        <dbReference type="ARBA" id="ARBA00032194"/>
    </source>
</evidence>
<dbReference type="GO" id="GO:0009251">
    <property type="term" value="P:glucan catabolic process"/>
    <property type="evidence" value="ECO:0007669"/>
    <property type="project" value="TreeGrafter"/>
</dbReference>
<evidence type="ECO:0000256" key="6">
    <source>
        <dbReference type="ARBA" id="ARBA00023295"/>
    </source>
</evidence>
<dbReference type="SMART" id="SM01217">
    <property type="entry name" value="Fn3_like"/>
    <property type="match status" value="1"/>
</dbReference>
<dbReference type="Gene3D" id="3.40.50.1700">
    <property type="entry name" value="Glycoside hydrolase family 3 C-terminal domain"/>
    <property type="match status" value="1"/>
</dbReference>
<comment type="similarity">
    <text evidence="2">Belongs to the glycosyl hydrolase 3 family.</text>
</comment>
<evidence type="ECO:0000313" key="12">
    <source>
        <dbReference type="EMBL" id="GIL41163.1"/>
    </source>
</evidence>
<evidence type="ECO:0000259" key="11">
    <source>
        <dbReference type="SMART" id="SM01217"/>
    </source>
</evidence>
<dbReference type="SUPFAM" id="SSF51445">
    <property type="entry name" value="(Trans)glycosidases"/>
    <property type="match status" value="1"/>
</dbReference>
<protein>
    <recommendedName>
        <fullName evidence="3">beta-glucosidase</fullName>
        <ecNumber evidence="3">3.2.1.21</ecNumber>
    </recommendedName>
    <alternativeName>
        <fullName evidence="9">Beta-D-glucoside glucohydrolase</fullName>
    </alternativeName>
    <alternativeName>
        <fullName evidence="7">Cellobiase</fullName>
    </alternativeName>
    <alternativeName>
        <fullName evidence="8">Gentiobiase</fullName>
    </alternativeName>
</protein>
<dbReference type="FunFam" id="2.60.40.10:FF:000495">
    <property type="entry name" value="Periplasmic beta-glucosidase"/>
    <property type="match status" value="1"/>
</dbReference>
<dbReference type="SUPFAM" id="SSF52279">
    <property type="entry name" value="Beta-D-glucan exohydrolase, C-terminal domain"/>
    <property type="match status" value="1"/>
</dbReference>
<dbReference type="PANTHER" id="PTHR30620">
    <property type="entry name" value="PERIPLASMIC BETA-GLUCOSIDASE-RELATED"/>
    <property type="match status" value="1"/>
</dbReference>
<dbReference type="Pfam" id="PF14310">
    <property type="entry name" value="Fn3-like"/>
    <property type="match status" value="1"/>
</dbReference>
<dbReference type="InterPro" id="IPR026891">
    <property type="entry name" value="Fn3-like"/>
</dbReference>
<keyword evidence="13" id="KW-1185">Reference proteome</keyword>
<keyword evidence="5" id="KW-0378">Hydrolase</keyword>
<dbReference type="RefSeq" id="WP_420244536.1">
    <property type="nucleotide sequence ID" value="NZ_BOPV01000001.1"/>
</dbReference>
<feature type="chain" id="PRO_5035900265" description="beta-glucosidase" evidence="10">
    <location>
        <begin position="26"/>
        <end position="784"/>
    </location>
</feature>
<dbReference type="InterPro" id="IPR013783">
    <property type="entry name" value="Ig-like_fold"/>
</dbReference>
<dbReference type="InterPro" id="IPR002772">
    <property type="entry name" value="Glyco_hydro_3_C"/>
</dbReference>
<dbReference type="InterPro" id="IPR036881">
    <property type="entry name" value="Glyco_hydro_3_C_sf"/>
</dbReference>
<evidence type="ECO:0000256" key="10">
    <source>
        <dbReference type="SAM" id="SignalP"/>
    </source>
</evidence>
<keyword evidence="6" id="KW-0326">Glycosidase</keyword>
<evidence type="ECO:0000256" key="4">
    <source>
        <dbReference type="ARBA" id="ARBA00022729"/>
    </source>
</evidence>
<dbReference type="InterPro" id="IPR017853">
    <property type="entry name" value="GH"/>
</dbReference>
<dbReference type="InterPro" id="IPR036962">
    <property type="entry name" value="Glyco_hydro_3_N_sf"/>
</dbReference>
<dbReference type="Pfam" id="PF00933">
    <property type="entry name" value="Glyco_hydro_3"/>
    <property type="match status" value="1"/>
</dbReference>
<gene>
    <name evidence="12" type="ORF">TMPK1_34000</name>
</gene>
<evidence type="ECO:0000313" key="13">
    <source>
        <dbReference type="Proteomes" id="UP000681075"/>
    </source>
</evidence>
<dbReference type="AlphaFoldDB" id="A0A8S8XCI2"/>
<name>A0A8S8XCI2_9PROT</name>
<dbReference type="PRINTS" id="PR00133">
    <property type="entry name" value="GLHYDRLASE3"/>
</dbReference>
<evidence type="ECO:0000256" key="1">
    <source>
        <dbReference type="ARBA" id="ARBA00000448"/>
    </source>
</evidence>
<evidence type="ECO:0000256" key="2">
    <source>
        <dbReference type="ARBA" id="ARBA00005336"/>
    </source>
</evidence>
<reference evidence="12" key="1">
    <citation type="submission" date="2021-02" db="EMBL/GenBank/DDBJ databases">
        <title>Genome sequence of Rhodospirillales sp. strain TMPK1 isolated from soil.</title>
        <authorList>
            <person name="Nakai R."/>
            <person name="Kusada H."/>
            <person name="Tamaki H."/>
        </authorList>
    </citation>
    <scope>NUCLEOTIDE SEQUENCE</scope>
    <source>
        <strain evidence="12">TMPK1</strain>
    </source>
</reference>
<feature type="signal peptide" evidence="10">
    <location>
        <begin position="1"/>
        <end position="25"/>
    </location>
</feature>
<dbReference type="Gene3D" id="2.60.40.10">
    <property type="entry name" value="Immunoglobulins"/>
    <property type="match status" value="1"/>
</dbReference>
<dbReference type="PANTHER" id="PTHR30620:SF16">
    <property type="entry name" value="LYSOSOMAL BETA GLUCOSIDASE"/>
    <property type="match status" value="1"/>
</dbReference>
<evidence type="ECO:0000256" key="5">
    <source>
        <dbReference type="ARBA" id="ARBA00022801"/>
    </source>
</evidence>
<dbReference type="Pfam" id="PF01915">
    <property type="entry name" value="Glyco_hydro_3_C"/>
    <property type="match status" value="1"/>
</dbReference>
<sequence>MKESGRRVLRAIAVSLVVLSSTALAQEKPLYKDATAPVEARVADLLKRMTLDEKVAQLLTVWNEKKDIFDANLQFDPAKARAVYPNGIGQFARPSDRKGPVSPRTAPGRNVRETIALVNAAQKYAVEQTRLGIPILFHEEGLHGYAAVDATNFPQAMALASTWDPALLQTVDSVIAREIRARGVHLVLSPVVDVARDARWGRIEETFGEDPYLVSEMGVAAVRGLQGDALPLGAGKVFATLKHLTGHGQPESGTNVGPAQISQRTLRENFFPPFEQVVRRTNIRAVMPSYNEIDGVPSHANGWLLRDVLRGEWGFKGALVSDYSAIDQLVTIHHLEPDNRAAAVRALRAGVDSDLPDGESYRYLAELVKAGRVQESQIDDAVRRLLEIKFLAGLFENPYADADSADALTGNKEARDLALKTAQRAITLLKNDGVLPFDAAKLKTLAVIGPNAAVARLGGYSGEPRQAVTVLDGLRAKLGNRVKLVHAEGVRITENDDWWADEVKLADPKQNARKIEEAVKVARGADAILLVIGDTEQTSREGWDVKHLGDRPSLDLVGEQQALANAMFALNKPVVVLLLNGRPLSVVDIAARANALVEGWYLGQEGGTAAADMLFGDVNPGGKLPVTIPRSVGQLPMFYNYKPSAHRGYLFDTTAPLFPFGHGLSYTSFDISAPRLSAATIKAGESVDVAVDVRNTGKRAGDEVVQLYVHDQIASVTRPVKELKGFQRVTLAPGEQKTLTFKLSPRELEMWNLEMKRVVEPGAFDVLVGPNSVDLKKTVLTVSE</sequence>
<feature type="domain" description="Fibronectin type III-like" evidence="11">
    <location>
        <begin position="703"/>
        <end position="772"/>
    </location>
</feature>
<dbReference type="InterPro" id="IPR051915">
    <property type="entry name" value="Cellulose_Degrad_GH3"/>
</dbReference>
<comment type="caution">
    <text evidence="12">The sequence shown here is derived from an EMBL/GenBank/DDBJ whole genome shotgun (WGS) entry which is preliminary data.</text>
</comment>
<accession>A0A8S8XCI2</accession>
<comment type="catalytic activity">
    <reaction evidence="1">
        <text>Hydrolysis of terminal, non-reducing beta-D-glucosyl residues with release of beta-D-glucose.</text>
        <dbReference type="EC" id="3.2.1.21"/>
    </reaction>
</comment>
<proteinExistence type="inferred from homology"/>
<dbReference type="InterPro" id="IPR001764">
    <property type="entry name" value="Glyco_hydro_3_N"/>
</dbReference>
<dbReference type="Proteomes" id="UP000681075">
    <property type="component" value="Unassembled WGS sequence"/>
</dbReference>
<dbReference type="Gene3D" id="3.20.20.300">
    <property type="entry name" value="Glycoside hydrolase, family 3, N-terminal domain"/>
    <property type="match status" value="1"/>
</dbReference>
<evidence type="ECO:0000256" key="7">
    <source>
        <dbReference type="ARBA" id="ARBA00031448"/>
    </source>
</evidence>
<dbReference type="EMBL" id="BOPV01000001">
    <property type="protein sequence ID" value="GIL41163.1"/>
    <property type="molecule type" value="Genomic_DNA"/>
</dbReference>